<reference evidence="4 5" key="1">
    <citation type="submission" date="2020-08" db="EMBL/GenBank/DDBJ databases">
        <title>Genomic Encyclopedia of Type Strains, Phase IV (KMG-IV): sequencing the most valuable type-strain genomes for metagenomic binning, comparative biology and taxonomic classification.</title>
        <authorList>
            <person name="Goeker M."/>
        </authorList>
    </citation>
    <scope>NUCLEOTIDE SEQUENCE [LARGE SCALE GENOMIC DNA]</scope>
    <source>
        <strain evidence="4 5">DSM 25024</strain>
    </source>
</reference>
<dbReference type="GO" id="GO:0008194">
    <property type="term" value="F:UDP-glycosyltransferase activity"/>
    <property type="evidence" value="ECO:0007669"/>
    <property type="project" value="InterPro"/>
</dbReference>
<dbReference type="EMBL" id="JACIDO010000006">
    <property type="protein sequence ID" value="MBB3936868.1"/>
    <property type="molecule type" value="Genomic_DNA"/>
</dbReference>
<dbReference type="GO" id="GO:0016758">
    <property type="term" value="F:hexosyltransferase activity"/>
    <property type="evidence" value="ECO:0007669"/>
    <property type="project" value="UniProtKB-ARBA"/>
</dbReference>
<dbReference type="PANTHER" id="PTHR48043">
    <property type="entry name" value="EG:EG0003.4 PROTEIN-RELATED"/>
    <property type="match status" value="1"/>
</dbReference>
<accession>A0A7W6BXB1</accession>
<dbReference type="RefSeq" id="WP_090962585.1">
    <property type="nucleotide sequence ID" value="NZ_FOOA01000006.1"/>
</dbReference>
<dbReference type="Proteomes" id="UP000531216">
    <property type="component" value="Unassembled WGS sequence"/>
</dbReference>
<keyword evidence="2 4" id="KW-0808">Transferase</keyword>
<dbReference type="Pfam" id="PF06722">
    <property type="entry name" value="EryCIII-like_C"/>
    <property type="match status" value="1"/>
</dbReference>
<dbReference type="EC" id="2.4.1.276" evidence="4"/>
<evidence type="ECO:0000313" key="5">
    <source>
        <dbReference type="Proteomes" id="UP000531216"/>
    </source>
</evidence>
<dbReference type="OrthoDB" id="139086at2"/>
<dbReference type="InterPro" id="IPR010610">
    <property type="entry name" value="EryCIII-like_C"/>
</dbReference>
<dbReference type="SUPFAM" id="SSF53756">
    <property type="entry name" value="UDP-Glycosyltransferase/glycogen phosphorylase"/>
    <property type="match status" value="1"/>
</dbReference>
<dbReference type="Gene3D" id="3.40.50.2000">
    <property type="entry name" value="Glycogen Phosphorylase B"/>
    <property type="match status" value="2"/>
</dbReference>
<comment type="caution">
    <text evidence="4">The sequence shown here is derived from an EMBL/GenBank/DDBJ whole genome shotgun (WGS) entry which is preliminary data.</text>
</comment>
<organism evidence="4 5">
    <name type="scientific">Aureimonas phyllosphaerae</name>
    <dbReference type="NCBI Taxonomy" id="1166078"/>
    <lineage>
        <taxon>Bacteria</taxon>
        <taxon>Pseudomonadati</taxon>
        <taxon>Pseudomonadota</taxon>
        <taxon>Alphaproteobacteria</taxon>
        <taxon>Hyphomicrobiales</taxon>
        <taxon>Aurantimonadaceae</taxon>
        <taxon>Aureimonas</taxon>
    </lineage>
</organism>
<dbReference type="InterPro" id="IPR002213">
    <property type="entry name" value="UDP_glucos_trans"/>
</dbReference>
<dbReference type="InterPro" id="IPR050271">
    <property type="entry name" value="UDP-glycosyltransferase"/>
</dbReference>
<gene>
    <name evidence="4" type="ORF">GGR05_003033</name>
</gene>
<proteinExistence type="predicted"/>
<feature type="domain" description="Erythromycin biosynthesis protein CIII-like C-terminal" evidence="3">
    <location>
        <begin position="287"/>
        <end position="383"/>
    </location>
</feature>
<evidence type="ECO:0000256" key="1">
    <source>
        <dbReference type="ARBA" id="ARBA00022676"/>
    </source>
</evidence>
<keyword evidence="5" id="KW-1185">Reference proteome</keyword>
<dbReference type="CDD" id="cd03784">
    <property type="entry name" value="GT1_Gtf-like"/>
    <property type="match status" value="1"/>
</dbReference>
<protein>
    <submittedName>
        <fullName evidence="4">Zeaxanthin glucosyltransferase</fullName>
        <ecNumber evidence="4">2.4.1.276</ecNumber>
    </submittedName>
</protein>
<sequence>MHFGLVCPPFPSHARAFEALALALAQRGHRSTFLMNAGCGEMVRAGPWDVREAGLGAAPRPTARAGSTGLFGILRTVAESAERTQGLVSGGVAVLREAGVEALVGDQMEPATGLLATHLGLPFVSLASALPIDPDAALPPPYLDWPFDDSVDGLKRNRGGRYVAGLLMRRQAETIRRCALSLGLQPLGGLEDWLSPLGTISQTLPAFDFPYGGARRILGVGPLRSPGEGQAPLPFAPDPARPLVFASLGTLQGHRVGLFRVIAEACRRLDLGLVVAHCGRLTAREAATIDADLVTDFLPQRTMLRAASVCVTHGGLNTALDAMEAGVPALAIPIAYDQPGVAARLVHHGAGLKLSRRRLTPDAVEGALVRLLGEAEFCSEAAAIGAAIGEAGGATRAAETVEAWVTHALATTWPPLAREVA</sequence>
<dbReference type="PANTHER" id="PTHR48043:SF145">
    <property type="entry name" value="FI06409P-RELATED"/>
    <property type="match status" value="1"/>
</dbReference>
<evidence type="ECO:0000256" key="2">
    <source>
        <dbReference type="ARBA" id="ARBA00022679"/>
    </source>
</evidence>
<evidence type="ECO:0000259" key="3">
    <source>
        <dbReference type="Pfam" id="PF06722"/>
    </source>
</evidence>
<name>A0A7W6BXB1_9HYPH</name>
<dbReference type="AlphaFoldDB" id="A0A7W6BXB1"/>
<evidence type="ECO:0000313" key="4">
    <source>
        <dbReference type="EMBL" id="MBB3936868.1"/>
    </source>
</evidence>
<keyword evidence="1 4" id="KW-0328">Glycosyltransferase</keyword>